<keyword evidence="3" id="KW-1185">Reference proteome</keyword>
<dbReference type="Proteomes" id="UP000266841">
    <property type="component" value="Unassembled WGS sequence"/>
</dbReference>
<gene>
    <name evidence="2" type="ORF">THAOC_19434</name>
</gene>
<accession>K0SPC0</accession>
<comment type="caution">
    <text evidence="2">The sequence shown here is derived from an EMBL/GenBank/DDBJ whole genome shotgun (WGS) entry which is preliminary data.</text>
</comment>
<dbReference type="EMBL" id="AGNL01021338">
    <property type="protein sequence ID" value="EJK60247.1"/>
    <property type="molecule type" value="Genomic_DNA"/>
</dbReference>
<evidence type="ECO:0000313" key="2">
    <source>
        <dbReference type="EMBL" id="EJK60247.1"/>
    </source>
</evidence>
<feature type="region of interest" description="Disordered" evidence="1">
    <location>
        <begin position="1"/>
        <end position="32"/>
    </location>
</feature>
<evidence type="ECO:0000313" key="3">
    <source>
        <dbReference type="Proteomes" id="UP000266841"/>
    </source>
</evidence>
<name>K0SPC0_THAOC</name>
<proteinExistence type="predicted"/>
<organism evidence="2 3">
    <name type="scientific">Thalassiosira oceanica</name>
    <name type="common">Marine diatom</name>
    <dbReference type="NCBI Taxonomy" id="159749"/>
    <lineage>
        <taxon>Eukaryota</taxon>
        <taxon>Sar</taxon>
        <taxon>Stramenopiles</taxon>
        <taxon>Ochrophyta</taxon>
        <taxon>Bacillariophyta</taxon>
        <taxon>Coscinodiscophyceae</taxon>
        <taxon>Thalassiosirophycidae</taxon>
        <taxon>Thalassiosirales</taxon>
        <taxon>Thalassiosiraceae</taxon>
        <taxon>Thalassiosira</taxon>
    </lineage>
</organism>
<protein>
    <submittedName>
        <fullName evidence="2">Uncharacterized protein</fullName>
    </submittedName>
</protein>
<dbReference type="AlphaFoldDB" id="K0SPC0"/>
<sequence length="90" mass="9583">MAQISDTQRGAAMEVEEASGVHGVSPLPMGTGREDRFPLLDSLATGSRALSIVSLSTLRLVSPRSISSKHQYCTTGTPNRLDFLVGSMHP</sequence>
<reference evidence="2 3" key="1">
    <citation type="journal article" date="2012" name="Genome Biol.">
        <title>Genome and low-iron response of an oceanic diatom adapted to chronic iron limitation.</title>
        <authorList>
            <person name="Lommer M."/>
            <person name="Specht M."/>
            <person name="Roy A.S."/>
            <person name="Kraemer L."/>
            <person name="Andreson R."/>
            <person name="Gutowska M.A."/>
            <person name="Wolf J."/>
            <person name="Bergner S.V."/>
            <person name="Schilhabel M.B."/>
            <person name="Klostermeier U.C."/>
            <person name="Beiko R.G."/>
            <person name="Rosenstiel P."/>
            <person name="Hippler M."/>
            <person name="Laroche J."/>
        </authorList>
    </citation>
    <scope>NUCLEOTIDE SEQUENCE [LARGE SCALE GENOMIC DNA]</scope>
    <source>
        <strain evidence="2 3">CCMP1005</strain>
    </source>
</reference>
<evidence type="ECO:0000256" key="1">
    <source>
        <dbReference type="SAM" id="MobiDB-lite"/>
    </source>
</evidence>